<gene>
    <name evidence="3" type="primary">LOC108558763</name>
</gene>
<accession>A0ABM1M9L7</accession>
<dbReference type="SMART" id="SM01244">
    <property type="entry name" value="IRS"/>
    <property type="match status" value="1"/>
</dbReference>
<dbReference type="PANTHER" id="PTHR21258">
    <property type="entry name" value="DOCKING PROTEIN RELATED"/>
    <property type="match status" value="1"/>
</dbReference>
<evidence type="ECO:0000259" key="1">
    <source>
        <dbReference type="PROSITE" id="PS51064"/>
    </source>
</evidence>
<dbReference type="Gene3D" id="2.30.29.30">
    <property type="entry name" value="Pleckstrin-homology domain (PH domain)/Phosphotyrosine-binding domain (PTB)"/>
    <property type="match status" value="1"/>
</dbReference>
<dbReference type="Proteomes" id="UP000695000">
    <property type="component" value="Unplaced"/>
</dbReference>
<dbReference type="InterPro" id="IPR011993">
    <property type="entry name" value="PH-like_dom_sf"/>
</dbReference>
<dbReference type="SMART" id="SM00310">
    <property type="entry name" value="PTBI"/>
    <property type="match status" value="1"/>
</dbReference>
<dbReference type="SUPFAM" id="SSF50729">
    <property type="entry name" value="PH domain-like"/>
    <property type="match status" value="1"/>
</dbReference>
<dbReference type="RefSeq" id="XP_017771267.1">
    <property type="nucleotide sequence ID" value="XM_017915778.1"/>
</dbReference>
<name>A0ABM1M9L7_NICVS</name>
<sequence>MGCVSSKTDTSTKAFKVISIDSHCRPVSAGTMEIIGGDLVLNRKDNPPIKWPLLSLRKFGFVSKTFTFETGRRCPTGQGIYAFKCKKSMKLFQLVQKTLKTKNLSELSKGEIAMCKGEERVHVSAEAGNSDFYKLDIQKHHYINIGSRKSAPPKPIMYAELDLVESDEPGTPSPRATKSYVAIDFEKTLALSQAVNYPVLEGEEEGIRRTRHNSNLDA</sequence>
<feature type="domain" description="IRS-type PTB" evidence="1">
    <location>
        <begin position="7"/>
        <end position="109"/>
    </location>
</feature>
<dbReference type="InterPro" id="IPR050996">
    <property type="entry name" value="Docking_Protein_DOK"/>
</dbReference>
<dbReference type="InterPro" id="IPR002404">
    <property type="entry name" value="IRS_PTB"/>
</dbReference>
<dbReference type="PANTHER" id="PTHR21258:SF55">
    <property type="entry name" value="FI23523P1"/>
    <property type="match status" value="1"/>
</dbReference>
<dbReference type="GeneID" id="108558763"/>
<dbReference type="Pfam" id="PF02174">
    <property type="entry name" value="IRS"/>
    <property type="match status" value="1"/>
</dbReference>
<evidence type="ECO:0000313" key="3">
    <source>
        <dbReference type="RefSeq" id="XP_017771267.1"/>
    </source>
</evidence>
<protein>
    <submittedName>
        <fullName evidence="3">Uncharacterized protein LOC108558763</fullName>
    </submittedName>
</protein>
<evidence type="ECO:0000313" key="2">
    <source>
        <dbReference type="Proteomes" id="UP000695000"/>
    </source>
</evidence>
<organism evidence="2 3">
    <name type="scientific">Nicrophorus vespilloides</name>
    <name type="common">Boreal carrion beetle</name>
    <dbReference type="NCBI Taxonomy" id="110193"/>
    <lineage>
        <taxon>Eukaryota</taxon>
        <taxon>Metazoa</taxon>
        <taxon>Ecdysozoa</taxon>
        <taxon>Arthropoda</taxon>
        <taxon>Hexapoda</taxon>
        <taxon>Insecta</taxon>
        <taxon>Pterygota</taxon>
        <taxon>Neoptera</taxon>
        <taxon>Endopterygota</taxon>
        <taxon>Coleoptera</taxon>
        <taxon>Polyphaga</taxon>
        <taxon>Staphyliniformia</taxon>
        <taxon>Silphidae</taxon>
        <taxon>Nicrophorinae</taxon>
        <taxon>Nicrophorus</taxon>
    </lineage>
</organism>
<dbReference type="PROSITE" id="PS51064">
    <property type="entry name" value="IRS_PTB"/>
    <property type="match status" value="1"/>
</dbReference>
<proteinExistence type="predicted"/>
<reference evidence="3" key="1">
    <citation type="submission" date="2025-08" db="UniProtKB">
        <authorList>
            <consortium name="RefSeq"/>
        </authorList>
    </citation>
    <scope>IDENTIFICATION</scope>
    <source>
        <tissue evidence="3">Whole Larva</tissue>
    </source>
</reference>
<keyword evidence="2" id="KW-1185">Reference proteome</keyword>